<dbReference type="KEGG" id="tra:Trad_2591"/>
<feature type="compositionally biased region" description="Basic and acidic residues" evidence="9">
    <location>
        <begin position="21"/>
        <end position="39"/>
    </location>
</feature>
<dbReference type="Gene3D" id="2.40.50.140">
    <property type="entry name" value="Nucleic acid-binding proteins"/>
    <property type="match status" value="5"/>
</dbReference>
<evidence type="ECO:0000256" key="7">
    <source>
        <dbReference type="ARBA" id="ARBA00035293"/>
    </source>
</evidence>
<feature type="domain" description="S1 motif" evidence="10">
    <location>
        <begin position="214"/>
        <end position="281"/>
    </location>
</feature>
<organism evidence="11 12">
    <name type="scientific">Truepera radiovictrix (strain DSM 17093 / CIP 108686 / LMG 22925 / RQ-24)</name>
    <dbReference type="NCBI Taxonomy" id="649638"/>
    <lineage>
        <taxon>Bacteria</taxon>
        <taxon>Thermotogati</taxon>
        <taxon>Deinococcota</taxon>
        <taxon>Deinococci</taxon>
        <taxon>Trueperales</taxon>
        <taxon>Trueperaceae</taxon>
        <taxon>Truepera</taxon>
    </lineage>
</organism>
<feature type="compositionally biased region" description="Low complexity" evidence="9">
    <location>
        <begin position="675"/>
        <end position="688"/>
    </location>
</feature>
<evidence type="ECO:0000256" key="6">
    <source>
        <dbReference type="ARBA" id="ARBA00025604"/>
    </source>
</evidence>
<dbReference type="PROSITE" id="PS50126">
    <property type="entry name" value="S1"/>
    <property type="match status" value="5"/>
</dbReference>
<dbReference type="FunFam" id="2.40.50.140:FF:000103">
    <property type="entry name" value="protein RRP5 homolog"/>
    <property type="match status" value="1"/>
</dbReference>
<dbReference type="CDD" id="cd05687">
    <property type="entry name" value="S1_RPS1_repeat_ec1_hs1"/>
    <property type="match status" value="1"/>
</dbReference>
<feature type="compositionally biased region" description="Basic and acidic residues" evidence="9">
    <location>
        <begin position="695"/>
        <end position="705"/>
    </location>
</feature>
<evidence type="ECO:0000313" key="12">
    <source>
        <dbReference type="Proteomes" id="UP000000379"/>
    </source>
</evidence>
<feature type="compositionally biased region" description="Basic residues" evidence="9">
    <location>
        <begin position="569"/>
        <end position="578"/>
    </location>
</feature>
<evidence type="ECO:0000256" key="5">
    <source>
        <dbReference type="ARBA" id="ARBA00023274"/>
    </source>
</evidence>
<accession>D7CUB2</accession>
<dbReference type="InterPro" id="IPR035104">
    <property type="entry name" value="Ribosomal_protein_S1-like"/>
</dbReference>
<keyword evidence="2" id="KW-0677">Repeat</keyword>
<evidence type="ECO:0000256" key="9">
    <source>
        <dbReference type="SAM" id="MobiDB-lite"/>
    </source>
</evidence>
<feature type="compositionally biased region" description="Low complexity" evidence="9">
    <location>
        <begin position="627"/>
        <end position="653"/>
    </location>
</feature>
<dbReference type="EMBL" id="CP002049">
    <property type="protein sequence ID" value="ADI15697.1"/>
    <property type="molecule type" value="Genomic_DNA"/>
</dbReference>
<feature type="region of interest" description="Disordered" evidence="9">
    <location>
        <begin position="17"/>
        <end position="105"/>
    </location>
</feature>
<evidence type="ECO:0000256" key="8">
    <source>
        <dbReference type="ARBA" id="ARBA00035517"/>
    </source>
</evidence>
<keyword evidence="3" id="KW-0694">RNA-binding</keyword>
<dbReference type="GO" id="GO:0003729">
    <property type="term" value="F:mRNA binding"/>
    <property type="evidence" value="ECO:0007669"/>
    <property type="project" value="TreeGrafter"/>
</dbReference>
<dbReference type="CDD" id="cd05688">
    <property type="entry name" value="S1_RPS1_repeat_ec3"/>
    <property type="match status" value="1"/>
</dbReference>
<comment type="similarity">
    <text evidence="1">Belongs to the bacterial ribosomal protein bS1 family.</text>
</comment>
<dbReference type="eggNOG" id="COG0539">
    <property type="taxonomic scope" value="Bacteria"/>
</dbReference>
<dbReference type="AlphaFoldDB" id="D7CUB2"/>
<dbReference type="PANTHER" id="PTHR10724">
    <property type="entry name" value="30S RIBOSOMAL PROTEIN S1"/>
    <property type="match status" value="1"/>
</dbReference>
<evidence type="ECO:0000256" key="3">
    <source>
        <dbReference type="ARBA" id="ARBA00022884"/>
    </source>
</evidence>
<feature type="compositionally biased region" description="Basic and acidic residues" evidence="9">
    <location>
        <begin position="87"/>
        <end position="96"/>
    </location>
</feature>
<feature type="domain" description="S1 motif" evidence="10">
    <location>
        <begin position="474"/>
        <end position="543"/>
    </location>
</feature>
<protein>
    <recommendedName>
        <fullName evidence="7">Small ribosomal subunit protein bS1</fullName>
    </recommendedName>
    <alternativeName>
        <fullName evidence="8">30S ribosomal protein S1</fullName>
    </alternativeName>
</protein>
<evidence type="ECO:0000259" key="10">
    <source>
        <dbReference type="PROSITE" id="PS50126"/>
    </source>
</evidence>
<proteinExistence type="inferred from homology"/>
<dbReference type="FunFam" id="2.40.50.140:FF:000051">
    <property type="entry name" value="RNA-binding transcriptional accessory protein"/>
    <property type="match status" value="1"/>
</dbReference>
<feature type="compositionally biased region" description="Low complexity" evidence="9">
    <location>
        <begin position="61"/>
        <end position="75"/>
    </location>
</feature>
<dbReference type="FunFam" id="2.40.50.140:FF:000011">
    <property type="entry name" value="30S ribosomal protein S1"/>
    <property type="match status" value="1"/>
</dbReference>
<dbReference type="Proteomes" id="UP000000379">
    <property type="component" value="Chromosome"/>
</dbReference>
<dbReference type="GO" id="GO:1990904">
    <property type="term" value="C:ribonucleoprotein complex"/>
    <property type="evidence" value="ECO:0007669"/>
    <property type="project" value="UniProtKB-KW"/>
</dbReference>
<feature type="domain" description="S1 motif" evidence="10">
    <location>
        <begin position="127"/>
        <end position="198"/>
    </location>
</feature>
<dbReference type="InterPro" id="IPR003029">
    <property type="entry name" value="S1_domain"/>
</dbReference>
<sequence length="705" mass="77118">MGAAVVAGVAALGLAAVFGANRDKPSHEEATPDRNDDRMTQATPTDEPTQTDAEQPDVVQTAETRTAAPEAADAPETPPAEPSVDAKSTDSSETRSGDAAGDAETMTMEEVMAASDEQLARKPIHRGMITTGTVIMLSQEGLVVDVGQKVEGLVPYNQLFEFEVDAAEAAKYFKPGDELQVYAVRVDIPNSTIILSKKRADQERAWNLLQDIYDKKLPVEVEIVEKVRGGLVANLGVRAFLPASQVDVRRVNDLSPYVGKRLKVRIIELNRRRNRVIISRRSILEEELAEQKAETLKKLEPGARLEGEVVEITDFGAFVNLGGIDGLVHRSEITHGRFNHPREVLEVGQKVKVEVLDMDLERERINLSMKSLRADPWENVLANYHIGQKISGKVTNLTPFGAFVEIEEGLEGLIHVSEMSWTKRVRHPKELLEEGQEVEAMILKIDVQQQRISLGMRQTQPDPWSSLPDRYPPGTEVTGPITGLTDFGVFMEIEEGIEGLVHISELAHEHIEDISEHFSRGDEITAVILNIDPVEQRASLSRKRLLPYNASMSDDLGTVPMGAPQGRGGSRKGRRGGRRSQGIDYDYSYAAADAGAKTTTKLGDVYADLFAQFGLTDAKESEKETAAQEAPSEPEAPKAEAAASAPPERAPAEPQTPKPQPQASHQEPEVEPENAIDAAEAAALLTAAFRQGKRPTTEKTEDNEA</sequence>
<feature type="domain" description="S1 motif" evidence="10">
    <location>
        <begin position="387"/>
        <end position="457"/>
    </location>
</feature>
<dbReference type="PANTHER" id="PTHR10724:SF7">
    <property type="entry name" value="SMALL RIBOSOMAL SUBUNIT PROTEIN BS1C"/>
    <property type="match status" value="1"/>
</dbReference>
<evidence type="ECO:0000313" key="11">
    <source>
        <dbReference type="EMBL" id="ADI15697.1"/>
    </source>
</evidence>
<dbReference type="Pfam" id="PF00575">
    <property type="entry name" value="S1"/>
    <property type="match status" value="5"/>
</dbReference>
<gene>
    <name evidence="11" type="ordered locus">Trad_2591</name>
</gene>
<dbReference type="NCBIfam" id="NF004952">
    <property type="entry name" value="PRK06299.1-2"/>
    <property type="match status" value="1"/>
</dbReference>
<feature type="region of interest" description="Disordered" evidence="9">
    <location>
        <begin position="620"/>
        <end position="705"/>
    </location>
</feature>
<dbReference type="GO" id="GO:0005840">
    <property type="term" value="C:ribosome"/>
    <property type="evidence" value="ECO:0007669"/>
    <property type="project" value="UniProtKB-KW"/>
</dbReference>
<dbReference type="SUPFAM" id="SSF50249">
    <property type="entry name" value="Nucleic acid-binding proteins"/>
    <property type="match status" value="5"/>
</dbReference>
<dbReference type="HOGENOM" id="CLU_015805_2_2_0"/>
<dbReference type="InterPro" id="IPR012340">
    <property type="entry name" value="NA-bd_OB-fold"/>
</dbReference>
<dbReference type="InterPro" id="IPR050437">
    <property type="entry name" value="Ribos_protein_bS1-like"/>
</dbReference>
<comment type="function">
    <text evidence="6">Binds mRNA; thus facilitating recognition of the initiation point. It is needed to translate mRNA with a short Shine-Dalgarno (SD) purine-rich sequence.</text>
</comment>
<dbReference type="GO" id="GO:0006412">
    <property type="term" value="P:translation"/>
    <property type="evidence" value="ECO:0007669"/>
    <property type="project" value="TreeGrafter"/>
</dbReference>
<evidence type="ECO:0000256" key="2">
    <source>
        <dbReference type="ARBA" id="ARBA00022737"/>
    </source>
</evidence>
<dbReference type="GO" id="GO:0005737">
    <property type="term" value="C:cytoplasm"/>
    <property type="evidence" value="ECO:0007669"/>
    <property type="project" value="UniProtKB-ARBA"/>
</dbReference>
<evidence type="ECO:0000256" key="1">
    <source>
        <dbReference type="ARBA" id="ARBA00006767"/>
    </source>
</evidence>
<feature type="domain" description="S1 motif" evidence="10">
    <location>
        <begin position="302"/>
        <end position="370"/>
    </location>
</feature>
<reference evidence="11 12" key="2">
    <citation type="journal article" date="2011" name="Stand. Genomic Sci.">
        <title>Complete genome sequence of Truepera radiovictrix type strain (RQ-24).</title>
        <authorList>
            <person name="Ivanova N."/>
            <person name="Rohde C."/>
            <person name="Munk C."/>
            <person name="Nolan M."/>
            <person name="Lucas S."/>
            <person name="Del Rio T.G."/>
            <person name="Tice H."/>
            <person name="Deshpande S."/>
            <person name="Cheng J.F."/>
            <person name="Tapia R."/>
            <person name="Han C."/>
            <person name="Goodwin L."/>
            <person name="Pitluck S."/>
            <person name="Liolios K."/>
            <person name="Mavromatis K."/>
            <person name="Mikhailova N."/>
            <person name="Pati A."/>
            <person name="Chen A."/>
            <person name="Palaniappan K."/>
            <person name="Land M."/>
            <person name="Hauser L."/>
            <person name="Chang Y.J."/>
            <person name="Jeffries C.D."/>
            <person name="Brambilla E."/>
            <person name="Rohde M."/>
            <person name="Goker M."/>
            <person name="Tindall B.J."/>
            <person name="Woyke T."/>
            <person name="Bristow J."/>
            <person name="Eisen J.A."/>
            <person name="Markowitz V."/>
            <person name="Hugenholtz P."/>
            <person name="Kyrpides N.C."/>
            <person name="Klenk H.P."/>
            <person name="Lapidus A."/>
        </authorList>
    </citation>
    <scope>NUCLEOTIDE SEQUENCE [LARGE SCALE GENOMIC DNA]</scope>
    <source>
        <strain evidence="12">DSM 17093 / CIP 108686 / LMG 22925 / RQ-24</strain>
    </source>
</reference>
<keyword evidence="12" id="KW-1185">Reference proteome</keyword>
<dbReference type="STRING" id="649638.Trad_2591"/>
<evidence type="ECO:0000256" key="4">
    <source>
        <dbReference type="ARBA" id="ARBA00022980"/>
    </source>
</evidence>
<dbReference type="SMART" id="SM00316">
    <property type="entry name" value="S1"/>
    <property type="match status" value="5"/>
</dbReference>
<dbReference type="CDD" id="cd04465">
    <property type="entry name" value="S1_RPS1_repeat_ec2_hs2"/>
    <property type="match status" value="1"/>
</dbReference>
<name>D7CUB2_TRURR</name>
<reference evidence="12" key="1">
    <citation type="submission" date="2010-05" db="EMBL/GenBank/DDBJ databases">
        <title>The complete genome of Truepera radiovictris DSM 17093.</title>
        <authorList>
            <consortium name="US DOE Joint Genome Institute (JGI-PGF)"/>
            <person name="Lucas S."/>
            <person name="Copeland A."/>
            <person name="Lapidus A."/>
            <person name="Glavina del Rio T."/>
            <person name="Dalin E."/>
            <person name="Tice H."/>
            <person name="Bruce D."/>
            <person name="Goodwin L."/>
            <person name="Pitluck S."/>
            <person name="Kyrpides N."/>
            <person name="Mavromatis K."/>
            <person name="Ovchinnikova G."/>
            <person name="Munk A.C."/>
            <person name="Detter J.C."/>
            <person name="Han C."/>
            <person name="Tapia R."/>
            <person name="Land M."/>
            <person name="Hauser L."/>
            <person name="Markowitz V."/>
            <person name="Cheng J.-F."/>
            <person name="Hugenholtz P."/>
            <person name="Woyke T."/>
            <person name="Wu D."/>
            <person name="Tindall B."/>
            <person name="Pomrenke H.G."/>
            <person name="Brambilla E."/>
            <person name="Klenk H.-P."/>
            <person name="Eisen J.A."/>
        </authorList>
    </citation>
    <scope>NUCLEOTIDE SEQUENCE [LARGE SCALE GENOMIC DNA]</scope>
    <source>
        <strain evidence="12">DSM 17093 / CIP 108686 / LMG 22925 / RQ-24</strain>
    </source>
</reference>
<keyword evidence="5" id="KW-0687">Ribonucleoprotein</keyword>
<dbReference type="GO" id="GO:0003735">
    <property type="term" value="F:structural constituent of ribosome"/>
    <property type="evidence" value="ECO:0007669"/>
    <property type="project" value="TreeGrafter"/>
</dbReference>
<keyword evidence="4" id="KW-0689">Ribosomal protein</keyword>
<feature type="region of interest" description="Disordered" evidence="9">
    <location>
        <begin position="551"/>
        <end position="581"/>
    </location>
</feature>
<dbReference type="PRINTS" id="PR00681">
    <property type="entry name" value="RIBOSOMALS1"/>
</dbReference>
<feature type="compositionally biased region" description="Polar residues" evidence="9">
    <location>
        <begin position="40"/>
        <end position="53"/>
    </location>
</feature>